<gene>
    <name evidence="5" type="ORF">GSTUAT00005679001</name>
</gene>
<dbReference type="GO" id="GO:0007018">
    <property type="term" value="P:microtubule-based movement"/>
    <property type="evidence" value="ECO:0007669"/>
    <property type="project" value="TreeGrafter"/>
</dbReference>
<name>A0A292PSX8_9PEZI</name>
<dbReference type="InterPro" id="IPR011990">
    <property type="entry name" value="TPR-like_helical_dom_sf"/>
</dbReference>
<feature type="non-terminal residue" evidence="5">
    <location>
        <position position="1"/>
    </location>
</feature>
<evidence type="ECO:0000313" key="6">
    <source>
        <dbReference type="Proteomes" id="UP001412239"/>
    </source>
</evidence>
<evidence type="ECO:0000256" key="1">
    <source>
        <dbReference type="ARBA" id="ARBA00004496"/>
    </source>
</evidence>
<dbReference type="PANTHER" id="PTHR45783:SF3">
    <property type="entry name" value="KINESIN LIGHT CHAIN"/>
    <property type="match status" value="1"/>
</dbReference>
<accession>A0A292PSX8</accession>
<reference evidence="5" key="1">
    <citation type="submission" date="2015-10" db="EMBL/GenBank/DDBJ databases">
        <authorList>
            <person name="Regsiter A."/>
            <person name="william w."/>
        </authorList>
    </citation>
    <scope>NUCLEOTIDE SEQUENCE</scope>
    <source>
        <strain evidence="5">Montdore</strain>
    </source>
</reference>
<dbReference type="InterPro" id="IPR002151">
    <property type="entry name" value="Kinesin_light"/>
</dbReference>
<evidence type="ECO:0008006" key="7">
    <source>
        <dbReference type="Google" id="ProtNLM"/>
    </source>
</evidence>
<protein>
    <recommendedName>
        <fullName evidence="7">Kinesin light chain</fullName>
    </recommendedName>
</protein>
<dbReference type="Gene3D" id="1.25.40.10">
    <property type="entry name" value="Tetratricopeptide repeat domain"/>
    <property type="match status" value="1"/>
</dbReference>
<dbReference type="PANTHER" id="PTHR45783">
    <property type="entry name" value="KINESIN LIGHT CHAIN"/>
    <property type="match status" value="1"/>
</dbReference>
<dbReference type="EMBL" id="LN891053">
    <property type="protein sequence ID" value="CUS10224.1"/>
    <property type="molecule type" value="Genomic_DNA"/>
</dbReference>
<comment type="subcellular location">
    <subcellularLocation>
        <location evidence="1">Cytoplasm</location>
    </subcellularLocation>
</comment>
<evidence type="ECO:0000256" key="4">
    <source>
        <dbReference type="ARBA" id="ARBA00022803"/>
    </source>
</evidence>
<proteinExistence type="predicted"/>
<evidence type="ECO:0000256" key="2">
    <source>
        <dbReference type="ARBA" id="ARBA00022490"/>
    </source>
</evidence>
<organism evidence="5 6">
    <name type="scientific">Tuber aestivum</name>
    <name type="common">summer truffle</name>
    <dbReference type="NCBI Taxonomy" id="59557"/>
    <lineage>
        <taxon>Eukaryota</taxon>
        <taxon>Fungi</taxon>
        <taxon>Dikarya</taxon>
        <taxon>Ascomycota</taxon>
        <taxon>Pezizomycotina</taxon>
        <taxon>Pezizomycetes</taxon>
        <taxon>Pezizales</taxon>
        <taxon>Tuberaceae</taxon>
        <taxon>Tuber</taxon>
    </lineage>
</organism>
<dbReference type="SUPFAM" id="SSF48452">
    <property type="entry name" value="TPR-like"/>
    <property type="match status" value="1"/>
</dbReference>
<evidence type="ECO:0000313" key="5">
    <source>
        <dbReference type="EMBL" id="CUS10224.1"/>
    </source>
</evidence>
<dbReference type="GO" id="GO:0019894">
    <property type="term" value="F:kinesin binding"/>
    <property type="evidence" value="ECO:0007669"/>
    <property type="project" value="TreeGrafter"/>
</dbReference>
<keyword evidence="4" id="KW-0802">TPR repeat</keyword>
<feature type="non-terminal residue" evidence="5">
    <location>
        <position position="52"/>
    </location>
</feature>
<keyword evidence="6" id="KW-1185">Reference proteome</keyword>
<sequence length="52" mass="5813">NLAVVLRYQGEYGESESMNRRVLETREKVLGPDHPDTLVSINNLAVVLQCQG</sequence>
<keyword evidence="2" id="KW-0963">Cytoplasm</keyword>
<keyword evidence="3" id="KW-0677">Repeat</keyword>
<dbReference type="Pfam" id="PF13374">
    <property type="entry name" value="TPR_10"/>
    <property type="match status" value="1"/>
</dbReference>
<evidence type="ECO:0000256" key="3">
    <source>
        <dbReference type="ARBA" id="ARBA00022737"/>
    </source>
</evidence>
<dbReference type="GO" id="GO:0005871">
    <property type="term" value="C:kinesin complex"/>
    <property type="evidence" value="ECO:0007669"/>
    <property type="project" value="InterPro"/>
</dbReference>
<dbReference type="Proteomes" id="UP001412239">
    <property type="component" value="Unassembled WGS sequence"/>
</dbReference>
<dbReference type="GO" id="GO:0005737">
    <property type="term" value="C:cytoplasm"/>
    <property type="evidence" value="ECO:0007669"/>
    <property type="project" value="UniProtKB-SubCell"/>
</dbReference>
<dbReference type="AlphaFoldDB" id="A0A292PSX8"/>